<gene>
    <name evidence="1" type="ORF">M440DRAFT_1393433</name>
</gene>
<reference evidence="1 2" key="1">
    <citation type="submission" date="2016-07" db="EMBL/GenBank/DDBJ databases">
        <title>Multiple horizontal gene transfer events from other fungi enriched the ability of initially mycotrophic Trichoderma (Ascomycota) to feed on dead plant biomass.</title>
        <authorList>
            <consortium name="DOE Joint Genome Institute"/>
            <person name="Aerts A."/>
            <person name="Atanasova L."/>
            <person name="Chenthamara K."/>
            <person name="Zhang J."/>
            <person name="Grujic M."/>
            <person name="Henrissat B."/>
            <person name="Kuo A."/>
            <person name="Salamov A."/>
            <person name="Lipzen A."/>
            <person name="Labutti K."/>
            <person name="Barry K."/>
            <person name="Miao Y."/>
            <person name="Rahimi M.J."/>
            <person name="Shen Q."/>
            <person name="Grigoriev I.V."/>
            <person name="Kubicek C.P."/>
            <person name="Druzhinina I.S."/>
        </authorList>
    </citation>
    <scope>NUCLEOTIDE SEQUENCE [LARGE SCALE GENOMIC DNA]</scope>
    <source>
        <strain evidence="1 2">ATCC 18648</strain>
    </source>
</reference>
<sequence length="240" mass="27435">MDSQSPPQYQEDVSGQTSLNSFGSLVAQLSQYGQNASNNLQKSFTDMSLHSWLRLVMIVCTYLLIRPHVIKYSTKFAVKKLEEQEAKEKAEAQEAVAKMSPNDLRGLNASTEFDVDADEGADGSSADWGSKARVRQRKVIRKLLEAEEKRRLEEEESDEDIRDLLQSAPPEEPREYAPPQHLQYACQLYGNLAEDNLAWHKGMRMVPRWLENWGSWNSQLESQRTSNYQYNSNTTSWVAV</sequence>
<evidence type="ECO:0000313" key="1">
    <source>
        <dbReference type="EMBL" id="PTB74346.1"/>
    </source>
</evidence>
<dbReference type="AlphaFoldDB" id="A0A2T4BYN6"/>
<dbReference type="GO" id="GO:0015031">
    <property type="term" value="P:protein transport"/>
    <property type="evidence" value="ECO:0007669"/>
    <property type="project" value="TreeGrafter"/>
</dbReference>
<dbReference type="PANTHER" id="PTHR28199">
    <property type="entry name" value="PROCESSING OF GAS1 AND ALP PROTEIN 2"/>
    <property type="match status" value="1"/>
</dbReference>
<dbReference type="OrthoDB" id="4227028at2759"/>
<accession>A0A2T4BYN6</accession>
<dbReference type="STRING" id="983965.A0A2T4BYN6"/>
<dbReference type="PANTHER" id="PTHR28199:SF1">
    <property type="entry name" value="PROCESSING OF GAS1 AND ALP PROTEIN 2"/>
    <property type="match status" value="1"/>
</dbReference>
<organism evidence="1 2">
    <name type="scientific">Trichoderma longibrachiatum ATCC 18648</name>
    <dbReference type="NCBI Taxonomy" id="983965"/>
    <lineage>
        <taxon>Eukaryota</taxon>
        <taxon>Fungi</taxon>
        <taxon>Dikarya</taxon>
        <taxon>Ascomycota</taxon>
        <taxon>Pezizomycotina</taxon>
        <taxon>Sordariomycetes</taxon>
        <taxon>Hypocreomycetidae</taxon>
        <taxon>Hypocreales</taxon>
        <taxon>Hypocreaceae</taxon>
        <taxon>Trichoderma</taxon>
    </lineage>
</organism>
<evidence type="ECO:0000313" key="2">
    <source>
        <dbReference type="Proteomes" id="UP000240760"/>
    </source>
</evidence>
<dbReference type="Proteomes" id="UP000240760">
    <property type="component" value="Unassembled WGS sequence"/>
</dbReference>
<proteinExistence type="predicted"/>
<dbReference type="InterPro" id="IPR011431">
    <property type="entry name" value="Trafficking_Pga2"/>
</dbReference>
<protein>
    <submittedName>
        <fullName evidence="1">DUF1531-domain-containing protein</fullName>
    </submittedName>
</protein>
<name>A0A2T4BYN6_TRILO</name>
<dbReference type="Pfam" id="PF07543">
    <property type="entry name" value="PGA2"/>
    <property type="match status" value="1"/>
</dbReference>
<keyword evidence="2" id="KW-1185">Reference proteome</keyword>
<dbReference type="EMBL" id="KZ679136">
    <property type="protein sequence ID" value="PTB74346.1"/>
    <property type="molecule type" value="Genomic_DNA"/>
</dbReference>